<reference evidence="8 9" key="1">
    <citation type="submission" date="2019-06" db="EMBL/GenBank/DDBJ databases">
        <title>Genomic insights into carbon and energy metabolism of Deferribacter autotrophicus revealed new metabolic traits in the phylum Deferribacteres.</title>
        <authorList>
            <person name="Slobodkin A.I."/>
            <person name="Slobodkina G.B."/>
            <person name="Allioux M."/>
            <person name="Alain K."/>
            <person name="Jebbar M."/>
            <person name="Shadrin V."/>
            <person name="Kublanov I.V."/>
            <person name="Toshchakov S.V."/>
            <person name="Bonch-Osmolovskaya E.A."/>
        </authorList>
    </citation>
    <scope>NUCLEOTIDE SEQUENCE [LARGE SCALE GENOMIC DNA]</scope>
    <source>
        <strain evidence="8 9">SL50</strain>
    </source>
</reference>
<proteinExistence type="predicted"/>
<feature type="coiled-coil region" evidence="5">
    <location>
        <begin position="65"/>
        <end position="92"/>
    </location>
</feature>
<dbReference type="Proteomes" id="UP000322876">
    <property type="component" value="Unassembled WGS sequence"/>
</dbReference>
<evidence type="ECO:0000256" key="2">
    <source>
        <dbReference type="ARBA" id="ARBA00022692"/>
    </source>
</evidence>
<keyword evidence="9" id="KW-1185">Reference proteome</keyword>
<keyword evidence="4 6" id="KW-0472">Membrane</keyword>
<dbReference type="OrthoDB" id="9810050at2"/>
<dbReference type="EMBL" id="VFJB01000003">
    <property type="protein sequence ID" value="KAA0258866.1"/>
    <property type="molecule type" value="Genomic_DNA"/>
</dbReference>
<feature type="transmembrane region" description="Helical" evidence="6">
    <location>
        <begin position="42"/>
        <end position="62"/>
    </location>
</feature>
<evidence type="ECO:0000256" key="6">
    <source>
        <dbReference type="SAM" id="Phobius"/>
    </source>
</evidence>
<keyword evidence="1" id="KW-1003">Cell membrane</keyword>
<gene>
    <name evidence="8" type="ORF">FHQ18_02665</name>
</gene>
<comment type="caution">
    <text evidence="8">The sequence shown here is derived from an EMBL/GenBank/DDBJ whole genome shotgun (WGS) entry which is preliminary data.</text>
</comment>
<name>A0A5A8F4A2_9BACT</name>
<sequence>MKTLSTIIKTVIIALIALFAAFNMQSVDIKYFFNKPPIQLPFFFVVLAAFILGVVISAFIAFTEKLKLKKEINSLKKVNKELEKEIVRLKNLPLSKKEEE</sequence>
<protein>
    <submittedName>
        <fullName evidence="8">LapA family protein</fullName>
    </submittedName>
</protein>
<evidence type="ECO:0000256" key="4">
    <source>
        <dbReference type="ARBA" id="ARBA00023136"/>
    </source>
</evidence>
<evidence type="ECO:0000256" key="1">
    <source>
        <dbReference type="ARBA" id="ARBA00022475"/>
    </source>
</evidence>
<evidence type="ECO:0000256" key="3">
    <source>
        <dbReference type="ARBA" id="ARBA00022989"/>
    </source>
</evidence>
<keyword evidence="3 6" id="KW-1133">Transmembrane helix</keyword>
<accession>A0A5A8F4A2</accession>
<dbReference type="Pfam" id="PF06305">
    <property type="entry name" value="LapA_dom"/>
    <property type="match status" value="1"/>
</dbReference>
<dbReference type="GO" id="GO:0005886">
    <property type="term" value="C:plasma membrane"/>
    <property type="evidence" value="ECO:0007669"/>
    <property type="project" value="InterPro"/>
</dbReference>
<organism evidence="8 9">
    <name type="scientific">Deferribacter autotrophicus</name>
    <dbReference type="NCBI Taxonomy" id="500465"/>
    <lineage>
        <taxon>Bacteria</taxon>
        <taxon>Pseudomonadati</taxon>
        <taxon>Deferribacterota</taxon>
        <taxon>Deferribacteres</taxon>
        <taxon>Deferribacterales</taxon>
        <taxon>Deferribacteraceae</taxon>
        <taxon>Deferribacter</taxon>
    </lineage>
</organism>
<dbReference type="InterPro" id="IPR010445">
    <property type="entry name" value="LapA_dom"/>
</dbReference>
<evidence type="ECO:0000313" key="8">
    <source>
        <dbReference type="EMBL" id="KAA0258866.1"/>
    </source>
</evidence>
<keyword evidence="5" id="KW-0175">Coiled coil</keyword>
<keyword evidence="2 6" id="KW-0812">Transmembrane</keyword>
<dbReference type="AlphaFoldDB" id="A0A5A8F4A2"/>
<evidence type="ECO:0000313" key="9">
    <source>
        <dbReference type="Proteomes" id="UP000322876"/>
    </source>
</evidence>
<evidence type="ECO:0000256" key="5">
    <source>
        <dbReference type="SAM" id="Coils"/>
    </source>
</evidence>
<feature type="domain" description="Lipopolysaccharide assembly protein A" evidence="7">
    <location>
        <begin position="23"/>
        <end position="86"/>
    </location>
</feature>
<evidence type="ECO:0000259" key="7">
    <source>
        <dbReference type="Pfam" id="PF06305"/>
    </source>
</evidence>
<dbReference type="RefSeq" id="WP_149265626.1">
    <property type="nucleotide sequence ID" value="NZ_VFJB01000003.1"/>
</dbReference>